<dbReference type="EMBL" id="HACG01045376">
    <property type="protein sequence ID" value="CEK92241.1"/>
    <property type="molecule type" value="Transcribed_RNA"/>
</dbReference>
<evidence type="ECO:0000256" key="1">
    <source>
        <dbReference type="SAM" id="MobiDB-lite"/>
    </source>
</evidence>
<feature type="non-terminal residue" evidence="2">
    <location>
        <position position="1"/>
    </location>
</feature>
<proteinExistence type="predicted"/>
<feature type="region of interest" description="Disordered" evidence="1">
    <location>
        <begin position="107"/>
        <end position="148"/>
    </location>
</feature>
<feature type="compositionally biased region" description="Basic residues" evidence="1">
    <location>
        <begin position="118"/>
        <end position="127"/>
    </location>
</feature>
<dbReference type="AlphaFoldDB" id="A0A0B7BIV3"/>
<sequence length="148" mass="17065">QKLENDLEMARSEAEQAQSVTTNTAYKAAAARYKREVKRSARQSWVDKTEFLNLDRDRHKLWKLKKALSDENTSRPSIVLEQDKKMCSGREAANILMQKYAKVSRVSITKARSDDTKRKARVHQGKPRKADSHLTDTFTSNELEEALR</sequence>
<name>A0A0B7BIV3_9EUPU</name>
<reference evidence="2" key="1">
    <citation type="submission" date="2014-12" db="EMBL/GenBank/DDBJ databases">
        <title>Insight into the proteome of Arion vulgaris.</title>
        <authorList>
            <person name="Aradska J."/>
            <person name="Bulat T."/>
            <person name="Smidak R."/>
            <person name="Sarate P."/>
            <person name="Gangsoo J."/>
            <person name="Sialana F."/>
            <person name="Bilban M."/>
            <person name="Lubec G."/>
        </authorList>
    </citation>
    <scope>NUCLEOTIDE SEQUENCE</scope>
    <source>
        <tissue evidence="2">Skin</tissue>
    </source>
</reference>
<accession>A0A0B7BIV3</accession>
<evidence type="ECO:0000313" key="2">
    <source>
        <dbReference type="EMBL" id="CEK92241.1"/>
    </source>
</evidence>
<gene>
    <name evidence="2" type="primary">ORF187234</name>
</gene>
<feature type="non-terminal residue" evidence="2">
    <location>
        <position position="148"/>
    </location>
</feature>
<organism evidence="2">
    <name type="scientific">Arion vulgaris</name>
    <dbReference type="NCBI Taxonomy" id="1028688"/>
    <lineage>
        <taxon>Eukaryota</taxon>
        <taxon>Metazoa</taxon>
        <taxon>Spiralia</taxon>
        <taxon>Lophotrochozoa</taxon>
        <taxon>Mollusca</taxon>
        <taxon>Gastropoda</taxon>
        <taxon>Heterobranchia</taxon>
        <taxon>Euthyneura</taxon>
        <taxon>Panpulmonata</taxon>
        <taxon>Eupulmonata</taxon>
        <taxon>Stylommatophora</taxon>
        <taxon>Helicina</taxon>
        <taxon>Arionoidea</taxon>
        <taxon>Arionidae</taxon>
        <taxon>Arion</taxon>
    </lineage>
</organism>
<protein>
    <submittedName>
        <fullName evidence="2">Uncharacterized protein</fullName>
    </submittedName>
</protein>